<dbReference type="Proteomes" id="UP000257200">
    <property type="component" value="Unplaced"/>
</dbReference>
<dbReference type="AlphaFoldDB" id="A0A3Q1GBL9"/>
<feature type="region of interest" description="Disordered" evidence="1">
    <location>
        <begin position="1"/>
        <end position="39"/>
    </location>
</feature>
<dbReference type="Gene3D" id="3.30.200.20">
    <property type="entry name" value="Phosphorylase Kinase, domain 1"/>
    <property type="match status" value="1"/>
</dbReference>
<dbReference type="STRING" id="80966.ENSAPOP00000015335"/>
<evidence type="ECO:0008006" key="4">
    <source>
        <dbReference type="Google" id="ProtNLM"/>
    </source>
</evidence>
<evidence type="ECO:0000256" key="1">
    <source>
        <dbReference type="SAM" id="MobiDB-lite"/>
    </source>
</evidence>
<reference evidence="2" key="2">
    <citation type="submission" date="2025-09" db="UniProtKB">
        <authorList>
            <consortium name="Ensembl"/>
        </authorList>
    </citation>
    <scope>IDENTIFICATION</scope>
</reference>
<evidence type="ECO:0000313" key="2">
    <source>
        <dbReference type="Ensembl" id="ENSAPOP00000015335.1"/>
    </source>
</evidence>
<reference evidence="2" key="1">
    <citation type="submission" date="2025-08" db="UniProtKB">
        <authorList>
            <consortium name="Ensembl"/>
        </authorList>
    </citation>
    <scope>IDENTIFICATION</scope>
</reference>
<proteinExistence type="predicted"/>
<accession>A0A3Q1GBL9</accession>
<evidence type="ECO:0000313" key="3">
    <source>
        <dbReference type="Proteomes" id="UP000257200"/>
    </source>
</evidence>
<dbReference type="InParanoid" id="A0A3Q1GBL9"/>
<name>A0A3Q1GBL9_9TELE</name>
<organism evidence="2 3">
    <name type="scientific">Acanthochromis polyacanthus</name>
    <name type="common">spiny chromis</name>
    <dbReference type="NCBI Taxonomy" id="80966"/>
    <lineage>
        <taxon>Eukaryota</taxon>
        <taxon>Metazoa</taxon>
        <taxon>Chordata</taxon>
        <taxon>Craniata</taxon>
        <taxon>Vertebrata</taxon>
        <taxon>Euteleostomi</taxon>
        <taxon>Actinopterygii</taxon>
        <taxon>Neopterygii</taxon>
        <taxon>Teleostei</taxon>
        <taxon>Neoteleostei</taxon>
        <taxon>Acanthomorphata</taxon>
        <taxon>Ovalentaria</taxon>
        <taxon>Pomacentridae</taxon>
        <taxon>Acanthochromis</taxon>
    </lineage>
</organism>
<dbReference type="GeneTree" id="ENSGT00940000155628"/>
<protein>
    <recommendedName>
        <fullName evidence="4">Casein kinase I</fullName>
    </recommendedName>
</protein>
<dbReference type="Ensembl" id="ENSAPOT00000024003.1">
    <property type="protein sequence ID" value="ENSAPOP00000015335.1"/>
    <property type="gene ID" value="ENSAPOG00000018299.1"/>
</dbReference>
<keyword evidence="3" id="KW-1185">Reference proteome</keyword>
<feature type="compositionally biased region" description="Low complexity" evidence="1">
    <location>
        <begin position="19"/>
        <end position="38"/>
    </location>
</feature>
<feature type="compositionally biased region" description="Basic and acidic residues" evidence="1">
    <location>
        <begin position="1"/>
        <end position="13"/>
    </location>
</feature>
<sequence>MDQQRDKYGERPARSTKVSQGSRSGHSSRPSGSSSSSGVLMVGPNFRVGKKIGCGNFGELKLGEWSLNWEWVRYQFQSLGIKKGRQQICGTDVHYFSKVWGHLQMS</sequence>